<dbReference type="Proteomes" id="UP001148662">
    <property type="component" value="Unassembled WGS sequence"/>
</dbReference>
<accession>A0ACC1T7C1</accession>
<evidence type="ECO:0000313" key="1">
    <source>
        <dbReference type="EMBL" id="KAJ3554746.1"/>
    </source>
</evidence>
<name>A0ACC1T7C1_9APHY</name>
<protein>
    <submittedName>
        <fullName evidence="1">Uncharacterized protein</fullName>
    </submittedName>
</protein>
<comment type="caution">
    <text evidence="1">The sequence shown here is derived from an EMBL/GenBank/DDBJ whole genome shotgun (WGS) entry which is preliminary data.</text>
</comment>
<keyword evidence="2" id="KW-1185">Reference proteome</keyword>
<proteinExistence type="predicted"/>
<gene>
    <name evidence="1" type="ORF">NM688_g2947</name>
</gene>
<evidence type="ECO:0000313" key="2">
    <source>
        <dbReference type="Proteomes" id="UP001148662"/>
    </source>
</evidence>
<reference evidence="1" key="1">
    <citation type="submission" date="2022-07" db="EMBL/GenBank/DDBJ databases">
        <title>Genome Sequence of Phlebia brevispora.</title>
        <authorList>
            <person name="Buettner E."/>
        </authorList>
    </citation>
    <scope>NUCLEOTIDE SEQUENCE</scope>
    <source>
        <strain evidence="1">MPL23</strain>
    </source>
</reference>
<organism evidence="1 2">
    <name type="scientific">Phlebia brevispora</name>
    <dbReference type="NCBI Taxonomy" id="194682"/>
    <lineage>
        <taxon>Eukaryota</taxon>
        <taxon>Fungi</taxon>
        <taxon>Dikarya</taxon>
        <taxon>Basidiomycota</taxon>
        <taxon>Agaricomycotina</taxon>
        <taxon>Agaricomycetes</taxon>
        <taxon>Polyporales</taxon>
        <taxon>Meruliaceae</taxon>
        <taxon>Phlebia</taxon>
    </lineage>
</organism>
<dbReference type="EMBL" id="JANHOG010000400">
    <property type="protein sequence ID" value="KAJ3554746.1"/>
    <property type="molecule type" value="Genomic_DNA"/>
</dbReference>
<sequence>MPPKNKKKAVSIEPPIFVEGSSRGRMQPRISALSRMYSRMNEPVKSDGRIPRRGRNDGKLSQLMDMPVDVFLEIASHMKPLDLLQLSRVSQHFRRIFTSKSSRSLWISARKNVSHLPDPPAILSETKYAALLFEYRCFACGVGRSPKVDHALSVRFCGACWKANVVKGKTLLKQHRDANPTVLTLIPHEYHMYGGVDPKMNGEWNTYYVPEFEAVLDHYLSLPEDQREEYIEERRVHAQTMHEHARAVYQWDVRVKEEQMKEDEKARQSRQKSIEEKLLAMGYTEEDFPPSWHPSWSTYVSQPRVLTPRIWKHIEPKLVEAIKQYREEERKRALESRVRQRCKELHDFYGVYVAQLPEDFGPLPVYSQLNKLTAINAFLRENNAETPVTQERFDAIVPQEMVRYTADFTMATIKLMQDKLRALQGRVETVKATIATAATTGNIASESHVLRQLENEVNKIYDLQAELPFKEEVLSTAEQETETGEEEEEEGDDTSMDEEGVAIGATPIDKLAYTEEDLATCREVLSRARLLFKCDFCYGGDRRHWNFLELAAHIRAEHLATPMSPYRTYGPYQFDLMGCVEVVDILNALDLPRNTKYADINKKIACMCANPKFVQPASFGQLIGHIQCERDWMETAQRRLRHINDTGEVLHNDHQLTGPKCCVKLIHDGEEFPTFEFEPVDLEYYGPHVTCNICHRLMDSVPYSLFSNTVNSFEGFVHHVRSKHLREPVQADMRG</sequence>